<dbReference type="EMBL" id="CP094529">
    <property type="protein sequence ID" value="UOE38003.1"/>
    <property type="molecule type" value="Genomic_DNA"/>
</dbReference>
<dbReference type="PANTHER" id="PTHR22916">
    <property type="entry name" value="GLYCOSYLTRANSFERASE"/>
    <property type="match status" value="1"/>
</dbReference>
<dbReference type="PANTHER" id="PTHR22916:SF67">
    <property type="entry name" value="COLANIC ACID BIOSYNTHESIS GLYCOSYL TRANSFERASE WCAE-RELATED"/>
    <property type="match status" value="1"/>
</dbReference>
<proteinExistence type="predicted"/>
<dbReference type="Proteomes" id="UP000831068">
    <property type="component" value="Chromosome"/>
</dbReference>
<dbReference type="SUPFAM" id="SSF53448">
    <property type="entry name" value="Nucleotide-diphospho-sugar transferases"/>
    <property type="match status" value="1"/>
</dbReference>
<evidence type="ECO:0000313" key="3">
    <source>
        <dbReference type="Proteomes" id="UP000831068"/>
    </source>
</evidence>
<dbReference type="CDD" id="cd06433">
    <property type="entry name" value="GT_2_WfgS_like"/>
    <property type="match status" value="1"/>
</dbReference>
<dbReference type="RefSeq" id="WP_243576345.1">
    <property type="nucleotide sequence ID" value="NZ_CP094529.1"/>
</dbReference>
<feature type="domain" description="Glycosyltransferase 2-like" evidence="1">
    <location>
        <begin position="4"/>
        <end position="129"/>
    </location>
</feature>
<keyword evidence="3" id="KW-1185">Reference proteome</keyword>
<evidence type="ECO:0000259" key="1">
    <source>
        <dbReference type="Pfam" id="PF00535"/>
    </source>
</evidence>
<accession>A0ABY4BFR0</accession>
<name>A0ABY4BFR0_9FLAO</name>
<reference evidence="2 3" key="1">
    <citation type="submission" date="2022-03" db="EMBL/GenBank/DDBJ databases">
        <title>Chryseobacterium sp. isolated from the Andong Sikhe.</title>
        <authorList>
            <person name="Won M."/>
            <person name="Kim S.-J."/>
            <person name="Kwon S.-W."/>
        </authorList>
    </citation>
    <scope>NUCLEOTIDE SEQUENCE [LARGE SCALE GENOMIC DNA]</scope>
    <source>
        <strain evidence="2 3">ADR-1</strain>
    </source>
</reference>
<evidence type="ECO:0000313" key="2">
    <source>
        <dbReference type="EMBL" id="UOE38003.1"/>
    </source>
</evidence>
<sequence length="271" mass="31613">MKISIITINYNNIEGLQKTFSSIFSQILEDFEYIVIDGGSSDGSKEIIEKNSEKISYYVSEPDGGIYNAMNKGIKAANGEYLLFINSGDELYSEQSLELAKPHLHTDDIISGNLIFSSDNQDNLGISKPEVTFLQFYNDTIWHPCTFIKKSAFAETDYYDENFKICSDWKWFLLAVYKYGKTYRKIDITISRFYLDGVSSNTQNQDTIKKERRETLEKYFFFKEQDFNTFNKLLGDQSKLRDYSNKISLIKRSRILKLLSHFGLFKLYKYL</sequence>
<dbReference type="Pfam" id="PF00535">
    <property type="entry name" value="Glycos_transf_2"/>
    <property type="match status" value="1"/>
</dbReference>
<dbReference type="Gene3D" id="3.90.550.10">
    <property type="entry name" value="Spore Coat Polysaccharide Biosynthesis Protein SpsA, Chain A"/>
    <property type="match status" value="1"/>
</dbReference>
<dbReference type="InterPro" id="IPR029044">
    <property type="entry name" value="Nucleotide-diphossugar_trans"/>
</dbReference>
<organism evidence="2 3">
    <name type="scientific">Chryseobacterium oryzae</name>
    <dbReference type="NCBI Taxonomy" id="2929799"/>
    <lineage>
        <taxon>Bacteria</taxon>
        <taxon>Pseudomonadati</taxon>
        <taxon>Bacteroidota</taxon>
        <taxon>Flavobacteriia</taxon>
        <taxon>Flavobacteriales</taxon>
        <taxon>Weeksellaceae</taxon>
        <taxon>Chryseobacterium group</taxon>
        <taxon>Chryseobacterium</taxon>
    </lineage>
</organism>
<dbReference type="InterPro" id="IPR001173">
    <property type="entry name" value="Glyco_trans_2-like"/>
</dbReference>
<gene>
    <name evidence="2" type="ORF">MTP08_13265</name>
</gene>
<protein>
    <submittedName>
        <fullName evidence="2">Glycosyltransferase</fullName>
    </submittedName>
</protein>